<dbReference type="InterPro" id="IPR007053">
    <property type="entry name" value="LRAT_dom"/>
</dbReference>
<dbReference type="Pfam" id="PF04970">
    <property type="entry name" value="LRAT"/>
    <property type="match status" value="1"/>
</dbReference>
<keyword evidence="8" id="KW-1185">Reference proteome</keyword>
<name>A0A8C3HUD1_CHRPI</name>
<proteinExistence type="inferred from homology"/>
<dbReference type="AlphaFoldDB" id="A0A8C3HUD1"/>
<reference evidence="7" key="1">
    <citation type="submission" date="2025-08" db="UniProtKB">
        <authorList>
            <consortium name="Ensembl"/>
        </authorList>
    </citation>
    <scope>IDENTIFICATION</scope>
</reference>
<reference evidence="7" key="2">
    <citation type="submission" date="2025-09" db="UniProtKB">
        <authorList>
            <consortium name="Ensembl"/>
        </authorList>
    </citation>
    <scope>IDENTIFICATION</scope>
</reference>
<comment type="similarity">
    <text evidence="1">Belongs to the H-rev107 family.</text>
</comment>
<dbReference type="GO" id="GO:0070292">
    <property type="term" value="P:N-acylphosphatidylethanolamine metabolic process"/>
    <property type="evidence" value="ECO:0007669"/>
    <property type="project" value="TreeGrafter"/>
</dbReference>
<dbReference type="GO" id="GO:0005737">
    <property type="term" value="C:cytoplasm"/>
    <property type="evidence" value="ECO:0007669"/>
    <property type="project" value="TreeGrafter"/>
</dbReference>
<dbReference type="PANTHER" id="PTHR13943">
    <property type="entry name" value="HRAS-LIKE SUPPRESSOR - RELATED"/>
    <property type="match status" value="1"/>
</dbReference>
<dbReference type="PROSITE" id="PS51934">
    <property type="entry name" value="LRAT"/>
    <property type="match status" value="1"/>
</dbReference>
<evidence type="ECO:0000256" key="4">
    <source>
        <dbReference type="ARBA" id="ARBA00023098"/>
    </source>
</evidence>
<dbReference type="Gene3D" id="3.90.1720.10">
    <property type="entry name" value="endopeptidase domain like (from Nostoc punctiforme)"/>
    <property type="match status" value="1"/>
</dbReference>
<organism evidence="7 8">
    <name type="scientific">Chrysemys picta bellii</name>
    <name type="common">Western painted turtle</name>
    <name type="synonym">Emys bellii</name>
    <dbReference type="NCBI Taxonomy" id="8478"/>
    <lineage>
        <taxon>Eukaryota</taxon>
        <taxon>Metazoa</taxon>
        <taxon>Chordata</taxon>
        <taxon>Craniata</taxon>
        <taxon>Vertebrata</taxon>
        <taxon>Euteleostomi</taxon>
        <taxon>Archelosauria</taxon>
        <taxon>Testudinata</taxon>
        <taxon>Testudines</taxon>
        <taxon>Cryptodira</taxon>
        <taxon>Durocryptodira</taxon>
        <taxon>Testudinoidea</taxon>
        <taxon>Emydidae</taxon>
        <taxon>Chrysemys</taxon>
    </lineage>
</organism>
<dbReference type="Ensembl" id="ENSCPBT00000027907.1">
    <property type="protein sequence ID" value="ENSCPBP00000023701.1"/>
    <property type="gene ID" value="ENSCPBG00000016915.1"/>
</dbReference>
<dbReference type="PANTHER" id="PTHR13943:SF37">
    <property type="entry name" value="PHOSPHOLIPASE A AND ACYLTRANSFERASE 1"/>
    <property type="match status" value="1"/>
</dbReference>
<feature type="region of interest" description="Disordered" evidence="5">
    <location>
        <begin position="253"/>
        <end position="281"/>
    </location>
</feature>
<evidence type="ECO:0000313" key="8">
    <source>
        <dbReference type="Proteomes" id="UP000694380"/>
    </source>
</evidence>
<evidence type="ECO:0000256" key="3">
    <source>
        <dbReference type="ARBA" id="ARBA00022801"/>
    </source>
</evidence>
<keyword evidence="2" id="KW-0808">Transferase</keyword>
<dbReference type="GeneTree" id="ENSGT00940000156634"/>
<evidence type="ECO:0000256" key="1">
    <source>
        <dbReference type="ARBA" id="ARBA00007824"/>
    </source>
</evidence>
<evidence type="ECO:0000259" key="6">
    <source>
        <dbReference type="PROSITE" id="PS51934"/>
    </source>
</evidence>
<dbReference type="Proteomes" id="UP000694380">
    <property type="component" value="Unplaced"/>
</dbReference>
<evidence type="ECO:0000313" key="7">
    <source>
        <dbReference type="Ensembl" id="ENSCPBP00000023701.1"/>
    </source>
</evidence>
<accession>A0A8C3HUD1</accession>
<protein>
    <submittedName>
        <fullName evidence="7">Phospholipase A and acyltransferase 1</fullName>
    </submittedName>
</protein>
<dbReference type="GO" id="GO:0016410">
    <property type="term" value="F:N-acyltransferase activity"/>
    <property type="evidence" value="ECO:0007669"/>
    <property type="project" value="TreeGrafter"/>
</dbReference>
<dbReference type="GO" id="GO:0004623">
    <property type="term" value="F:phospholipase A2 activity"/>
    <property type="evidence" value="ECO:0007669"/>
    <property type="project" value="TreeGrafter"/>
</dbReference>
<keyword evidence="4" id="KW-0443">Lipid metabolism</keyword>
<evidence type="ECO:0000256" key="2">
    <source>
        <dbReference type="ARBA" id="ARBA00022679"/>
    </source>
</evidence>
<dbReference type="GO" id="GO:0008970">
    <property type="term" value="F:phospholipase A1 activity"/>
    <property type="evidence" value="ECO:0007669"/>
    <property type="project" value="TreeGrafter"/>
</dbReference>
<dbReference type="InterPro" id="IPR051496">
    <property type="entry name" value="H-rev107_PLA/AT"/>
</dbReference>
<evidence type="ECO:0000256" key="5">
    <source>
        <dbReference type="SAM" id="MobiDB-lite"/>
    </source>
</evidence>
<gene>
    <name evidence="7" type="primary">PLAAT1</name>
</gene>
<feature type="domain" description="LRAT" evidence="6">
    <location>
        <begin position="20"/>
        <end position="136"/>
    </location>
</feature>
<sequence length="281" mass="30675">MAANDSFSLAYPGNPQPGDLIEIFRPAYQHWALYLGDGYIVNVAPVEEGAASSLVSAKSVFSRKALVKMQLLKDVVGSDTYRINNKYDDVYVPLPVEEIIRRSEFLIGQEVSYDLLGNNCEHFVTLLRYGEGVSEQVGVPWACSCAEYGAGRLVSGCTGRATPLSSRVSRRICTVSTRHQLDQPCSKLCERGHHIGRFSHSLQQGPPSEGKGWWGRMQHTLQTPWGQQSISVELALACSSALIAGLPRQHSLLTNPTSSGSNPPPPRLLIAPFIGGRSHSE</sequence>
<keyword evidence="3" id="KW-0378">Hydrolase</keyword>